<evidence type="ECO:0000313" key="2">
    <source>
        <dbReference type="EMBL" id="QQV78665.1"/>
    </source>
</evidence>
<keyword evidence="1" id="KW-0812">Transmembrane</keyword>
<dbReference type="EMBL" id="CP061035">
    <property type="protein sequence ID" value="QQV78665.1"/>
    <property type="molecule type" value="Genomic_DNA"/>
</dbReference>
<proteinExistence type="predicted"/>
<reference evidence="3" key="1">
    <citation type="submission" date="2020-09" db="EMBL/GenBank/DDBJ databases">
        <title>Sphingomonas sp., a new species isolated from pork steak.</title>
        <authorList>
            <person name="Heidler von Heilborn D."/>
        </authorList>
    </citation>
    <scope>NUCLEOTIDE SEQUENCE [LARGE SCALE GENOMIC DNA]</scope>
</reference>
<dbReference type="KEGG" id="sari:H5J25_08715"/>
<name>A0A974NXF2_9SPHN</name>
<protein>
    <recommendedName>
        <fullName evidence="4">DUF1049 domain-containing protein</fullName>
    </recommendedName>
</protein>
<gene>
    <name evidence="2" type="ORF">H5J25_08715</name>
</gene>
<feature type="transmembrane region" description="Helical" evidence="1">
    <location>
        <begin position="7"/>
        <end position="27"/>
    </location>
</feature>
<evidence type="ECO:0000313" key="3">
    <source>
        <dbReference type="Proteomes" id="UP000595894"/>
    </source>
</evidence>
<keyword evidence="1" id="KW-0472">Membrane</keyword>
<organism evidence="2 3">
    <name type="scientific">Sphingomonas aliaeris</name>
    <dbReference type="NCBI Taxonomy" id="2759526"/>
    <lineage>
        <taxon>Bacteria</taxon>
        <taxon>Pseudomonadati</taxon>
        <taxon>Pseudomonadota</taxon>
        <taxon>Alphaproteobacteria</taxon>
        <taxon>Sphingomonadales</taxon>
        <taxon>Sphingomonadaceae</taxon>
        <taxon>Sphingomonas</taxon>
    </lineage>
</organism>
<keyword evidence="1" id="KW-1133">Transmembrane helix</keyword>
<dbReference type="RefSeq" id="WP_202095716.1">
    <property type="nucleotide sequence ID" value="NZ_CP061035.1"/>
</dbReference>
<feature type="transmembrane region" description="Helical" evidence="1">
    <location>
        <begin position="39"/>
        <end position="60"/>
    </location>
</feature>
<evidence type="ECO:0008006" key="4">
    <source>
        <dbReference type="Google" id="ProtNLM"/>
    </source>
</evidence>
<sequence length="120" mass="13041">MQFLKILFWCLLAFLAAIFTIGNWTNVQIKLWGGLIAEVNLPLLLFVVFLLGLLPTMAYYQAVRWRLRQRLTTAQNAVETLRATAAVPAPRLAADPEPLPVAAHAIPPASIPTAVPPGGA</sequence>
<dbReference type="AlphaFoldDB" id="A0A974NXF2"/>
<dbReference type="Proteomes" id="UP000595894">
    <property type="component" value="Chromosome"/>
</dbReference>
<keyword evidence="3" id="KW-1185">Reference proteome</keyword>
<evidence type="ECO:0000256" key="1">
    <source>
        <dbReference type="SAM" id="Phobius"/>
    </source>
</evidence>
<accession>A0A974NXF2</accession>